<dbReference type="InterPro" id="IPR004413">
    <property type="entry name" value="GatB"/>
</dbReference>
<dbReference type="Proteomes" id="UP000230390">
    <property type="component" value="Unassembled WGS sequence"/>
</dbReference>
<dbReference type="GO" id="GO:0050566">
    <property type="term" value="F:asparaginyl-tRNA synthase (glutamine-hydrolyzing) activity"/>
    <property type="evidence" value="ECO:0007669"/>
    <property type="project" value="RHEA"/>
</dbReference>
<evidence type="ECO:0000256" key="9">
    <source>
        <dbReference type="ARBA" id="ARBA00047380"/>
    </source>
</evidence>
<evidence type="ECO:0000256" key="8">
    <source>
        <dbReference type="ARBA" id="ARBA00024799"/>
    </source>
</evidence>
<evidence type="ECO:0000313" key="14">
    <source>
        <dbReference type="Proteomes" id="UP000230390"/>
    </source>
</evidence>
<comment type="similarity">
    <text evidence="1 11">Belongs to the GatB/GatE family. GatB subfamily.</text>
</comment>
<comment type="catalytic activity">
    <reaction evidence="9 11">
        <text>L-aspartyl-tRNA(Asn) + L-glutamine + ATP + H2O = L-asparaginyl-tRNA(Asn) + L-glutamate + ADP + phosphate + 2 H(+)</text>
        <dbReference type="Rhea" id="RHEA:14513"/>
        <dbReference type="Rhea" id="RHEA-COMP:9674"/>
        <dbReference type="Rhea" id="RHEA-COMP:9677"/>
        <dbReference type="ChEBI" id="CHEBI:15377"/>
        <dbReference type="ChEBI" id="CHEBI:15378"/>
        <dbReference type="ChEBI" id="CHEBI:29985"/>
        <dbReference type="ChEBI" id="CHEBI:30616"/>
        <dbReference type="ChEBI" id="CHEBI:43474"/>
        <dbReference type="ChEBI" id="CHEBI:58359"/>
        <dbReference type="ChEBI" id="CHEBI:78515"/>
        <dbReference type="ChEBI" id="CHEBI:78516"/>
        <dbReference type="ChEBI" id="CHEBI:456216"/>
    </reaction>
</comment>
<dbReference type="GO" id="GO:0005524">
    <property type="term" value="F:ATP binding"/>
    <property type="evidence" value="ECO:0007669"/>
    <property type="project" value="UniProtKB-KW"/>
</dbReference>
<dbReference type="SUPFAM" id="SSF55931">
    <property type="entry name" value="Glutamine synthetase/guanido kinase"/>
    <property type="match status" value="1"/>
</dbReference>
<dbReference type="NCBIfam" id="NF004014">
    <property type="entry name" value="PRK05477.1-4"/>
    <property type="match status" value="1"/>
</dbReference>
<dbReference type="Gene3D" id="1.10.150.380">
    <property type="entry name" value="GatB domain, N-terminal subdomain"/>
    <property type="match status" value="1"/>
</dbReference>
<dbReference type="GO" id="GO:0050567">
    <property type="term" value="F:glutaminyl-tRNA synthase (glutamine-hydrolyzing) activity"/>
    <property type="evidence" value="ECO:0007669"/>
    <property type="project" value="UniProtKB-UniRule"/>
</dbReference>
<evidence type="ECO:0000256" key="4">
    <source>
        <dbReference type="ARBA" id="ARBA00022598"/>
    </source>
</evidence>
<feature type="domain" description="Asn/Gln amidotransferase" evidence="12">
    <location>
        <begin position="331"/>
        <end position="484"/>
    </location>
</feature>
<keyword evidence="6 11" id="KW-0067">ATP-binding</keyword>
<name>A0A2G8THR7_9BURK</name>
<dbReference type="FunFam" id="1.10.10.410:FF:000001">
    <property type="entry name" value="Aspartyl/glutamyl-tRNA(Asn/Gln) amidotransferase subunit B"/>
    <property type="match status" value="1"/>
</dbReference>
<comment type="function">
    <text evidence="8 11">Allows the formation of correctly charged Asn-tRNA(Asn) or Gln-tRNA(Gln) through the transamidation of misacylated Asp-tRNA(Asn) or Glu-tRNA(Gln) in organisms which lack either or both of asparaginyl-tRNA or glutaminyl-tRNA synthetases. The reaction takes place in the presence of glutamine and ATP through an activated phospho-Asp-tRNA(Asn) or phospho-Glu-tRNA(Gln).</text>
</comment>
<dbReference type="EC" id="6.3.5.-" evidence="11"/>
<keyword evidence="4 11" id="KW-0436">Ligase</keyword>
<dbReference type="EMBL" id="PDOC01000004">
    <property type="protein sequence ID" value="PIL45489.1"/>
    <property type="molecule type" value="Genomic_DNA"/>
</dbReference>
<dbReference type="PANTHER" id="PTHR11659">
    <property type="entry name" value="GLUTAMYL-TRNA GLN AMIDOTRANSFERASE SUBUNIT B MITOCHONDRIAL AND PROKARYOTIC PET112-RELATED"/>
    <property type="match status" value="1"/>
</dbReference>
<dbReference type="GO" id="GO:0016740">
    <property type="term" value="F:transferase activity"/>
    <property type="evidence" value="ECO:0007669"/>
    <property type="project" value="UniProtKB-KW"/>
</dbReference>
<reference evidence="13 14" key="1">
    <citation type="submission" date="2017-10" db="EMBL/GenBank/DDBJ databases">
        <title>Massilia psychrophilum sp. nov., a novel purple-pigmented bacterium isolated from Tianshan glacier, Xinjiang Municipality, China.</title>
        <authorList>
            <person name="Wang H."/>
        </authorList>
    </citation>
    <scope>NUCLEOTIDE SEQUENCE [LARGE SCALE GENOMIC DNA]</scope>
    <source>
        <strain evidence="13 14">JCM 30074</strain>
    </source>
</reference>
<evidence type="ECO:0000256" key="3">
    <source>
        <dbReference type="ARBA" id="ARBA00016923"/>
    </source>
</evidence>
<dbReference type="InterPro" id="IPR006075">
    <property type="entry name" value="Asn/Gln-tRNA_Trfase_suB/E_cat"/>
</dbReference>
<comment type="caution">
    <text evidence="13">The sequence shown here is derived from an EMBL/GenBank/DDBJ whole genome shotgun (WGS) entry which is preliminary data.</text>
</comment>
<dbReference type="SUPFAM" id="SSF89095">
    <property type="entry name" value="GatB/YqeY motif"/>
    <property type="match status" value="1"/>
</dbReference>
<dbReference type="HAMAP" id="MF_00121">
    <property type="entry name" value="GatB"/>
    <property type="match status" value="1"/>
</dbReference>
<dbReference type="NCBIfam" id="NF004015">
    <property type="entry name" value="PRK05477.1-5"/>
    <property type="match status" value="1"/>
</dbReference>
<dbReference type="InterPro" id="IPR014746">
    <property type="entry name" value="Gln_synth/guanido_kin_cat_dom"/>
</dbReference>
<dbReference type="InterPro" id="IPR017958">
    <property type="entry name" value="Gln-tRNA_amidoTrfase_suB_CS"/>
</dbReference>
<dbReference type="InterPro" id="IPR023168">
    <property type="entry name" value="GatB_Yqey_C_2"/>
</dbReference>
<dbReference type="PROSITE" id="PS01234">
    <property type="entry name" value="GATB"/>
    <property type="match status" value="1"/>
</dbReference>
<evidence type="ECO:0000256" key="2">
    <source>
        <dbReference type="ARBA" id="ARBA00011123"/>
    </source>
</evidence>
<dbReference type="GO" id="GO:0006412">
    <property type="term" value="P:translation"/>
    <property type="evidence" value="ECO:0007669"/>
    <property type="project" value="UniProtKB-UniRule"/>
</dbReference>
<dbReference type="Pfam" id="PF02934">
    <property type="entry name" value="GatB_N"/>
    <property type="match status" value="1"/>
</dbReference>
<dbReference type="Pfam" id="PF02637">
    <property type="entry name" value="GatB_Yqey"/>
    <property type="match status" value="1"/>
</dbReference>
<dbReference type="PANTHER" id="PTHR11659:SF0">
    <property type="entry name" value="GLUTAMYL-TRNA(GLN) AMIDOTRANSFERASE SUBUNIT B, MITOCHONDRIAL"/>
    <property type="match status" value="1"/>
</dbReference>
<evidence type="ECO:0000256" key="10">
    <source>
        <dbReference type="ARBA" id="ARBA00047913"/>
    </source>
</evidence>
<evidence type="ECO:0000313" key="13">
    <source>
        <dbReference type="EMBL" id="PIL45489.1"/>
    </source>
</evidence>
<dbReference type="InterPro" id="IPR042114">
    <property type="entry name" value="GatB_C_1"/>
</dbReference>
<dbReference type="NCBIfam" id="TIGR00133">
    <property type="entry name" value="gatB"/>
    <property type="match status" value="1"/>
</dbReference>
<comment type="catalytic activity">
    <reaction evidence="10 11">
        <text>L-glutamyl-tRNA(Gln) + L-glutamine + ATP + H2O = L-glutaminyl-tRNA(Gln) + L-glutamate + ADP + phosphate + H(+)</text>
        <dbReference type="Rhea" id="RHEA:17521"/>
        <dbReference type="Rhea" id="RHEA-COMP:9681"/>
        <dbReference type="Rhea" id="RHEA-COMP:9684"/>
        <dbReference type="ChEBI" id="CHEBI:15377"/>
        <dbReference type="ChEBI" id="CHEBI:15378"/>
        <dbReference type="ChEBI" id="CHEBI:29985"/>
        <dbReference type="ChEBI" id="CHEBI:30616"/>
        <dbReference type="ChEBI" id="CHEBI:43474"/>
        <dbReference type="ChEBI" id="CHEBI:58359"/>
        <dbReference type="ChEBI" id="CHEBI:78520"/>
        <dbReference type="ChEBI" id="CHEBI:78521"/>
        <dbReference type="ChEBI" id="CHEBI:456216"/>
    </reaction>
</comment>
<dbReference type="FunFam" id="1.10.150.380:FF:000001">
    <property type="entry name" value="Aspartyl/glutamyl-tRNA(Asn/Gln) amidotransferase subunit B"/>
    <property type="match status" value="1"/>
</dbReference>
<proteinExistence type="inferred from homology"/>
<keyword evidence="5 11" id="KW-0547">Nucleotide-binding</keyword>
<comment type="subunit">
    <text evidence="2 11">Heterotrimer of A, B and C subunits.</text>
</comment>
<gene>
    <name evidence="11" type="primary">gatB</name>
    <name evidence="13" type="ORF">CR105_10020</name>
</gene>
<evidence type="ECO:0000256" key="5">
    <source>
        <dbReference type="ARBA" id="ARBA00022741"/>
    </source>
</evidence>
<keyword evidence="7 11" id="KW-0648">Protein biosynthesis</keyword>
<keyword evidence="14" id="KW-1185">Reference proteome</keyword>
<dbReference type="InterPro" id="IPR003789">
    <property type="entry name" value="Asn/Gln_tRNA_amidoTrase-B-like"/>
</dbReference>
<dbReference type="SMART" id="SM00845">
    <property type="entry name" value="GatB_Yqey"/>
    <property type="match status" value="1"/>
</dbReference>
<evidence type="ECO:0000256" key="6">
    <source>
        <dbReference type="ARBA" id="ARBA00022840"/>
    </source>
</evidence>
<evidence type="ECO:0000256" key="7">
    <source>
        <dbReference type="ARBA" id="ARBA00022917"/>
    </source>
</evidence>
<evidence type="ECO:0000259" key="12">
    <source>
        <dbReference type="SMART" id="SM00845"/>
    </source>
</evidence>
<protein>
    <recommendedName>
        <fullName evidence="3 11">Aspartyl/glutamyl-tRNA(Asn/Gln) amidotransferase subunit B</fullName>
        <shortName evidence="11">Asp/Glu-ADT subunit B</shortName>
        <ecNumber evidence="11">6.3.5.-</ecNumber>
    </recommendedName>
</protein>
<organism evidence="13 14">
    <name type="scientific">Massilia eurypsychrophila</name>
    <dbReference type="NCBI Taxonomy" id="1485217"/>
    <lineage>
        <taxon>Bacteria</taxon>
        <taxon>Pseudomonadati</taxon>
        <taxon>Pseudomonadota</taxon>
        <taxon>Betaproteobacteria</taxon>
        <taxon>Burkholderiales</taxon>
        <taxon>Oxalobacteraceae</taxon>
        <taxon>Telluria group</taxon>
        <taxon>Massilia</taxon>
    </lineage>
</organism>
<dbReference type="AlphaFoldDB" id="A0A2G8THR7"/>
<evidence type="ECO:0000256" key="1">
    <source>
        <dbReference type="ARBA" id="ARBA00005306"/>
    </source>
</evidence>
<dbReference type="NCBIfam" id="NF004012">
    <property type="entry name" value="PRK05477.1-2"/>
    <property type="match status" value="1"/>
</dbReference>
<dbReference type="InterPro" id="IPR018027">
    <property type="entry name" value="Asn/Gln_amidotransferase"/>
</dbReference>
<keyword evidence="13" id="KW-0808">Transferase</keyword>
<evidence type="ECO:0000256" key="11">
    <source>
        <dbReference type="HAMAP-Rule" id="MF_00121"/>
    </source>
</evidence>
<accession>A0A2G8THR7</accession>
<sequence length="486" mass="53393">MQWEVVIGLENHVQLTTNSKIFSGSAIRFGAEPNTQASPVDLALPGVLPVMNRGAVERAIRFGLAVNAKISPHSIFARKNYFYPDLPKGYQISQFEDPVVIGGQVSFGFEKDGKFETRTINLTRAHLEEDAGKSLHEDYAGMTGIDLNRAGTPLLEIVSEPEMRSGAEAVAYAKALHSLVVWLGVCDGNMQEGSFRCDVNVSVRPLGTTELGTRCEIKNLNSFRFIEEAVQYEVRRQIELIEDGGKVVQATRLWDPDRKETRAMRTKEDAQDYRYFPDPDLPPLEISPEWIERIRADMPELPAAMRIRFVSDYGLTEYDALILTSSHQLAAYFEAVVAVAGKPNAKAAANWLMGDVASTLNRENVDIADSPVEASQLAQLLLRIADGTISNKIAKEVFAAMWEAKSNDENLADQIIDQKGLRQISDSGALEAIVDEVLAANAKSVEQYRAGKEAAINALIGQAMKASKGKANPAQLTELLKKKLAG</sequence>
<dbReference type="GO" id="GO:0070681">
    <property type="term" value="P:glutaminyl-tRNAGln biosynthesis via transamidation"/>
    <property type="evidence" value="ECO:0007669"/>
    <property type="project" value="TreeGrafter"/>
</dbReference>
<dbReference type="InterPro" id="IPR017959">
    <property type="entry name" value="Asn/Gln-tRNA_amidoTrfase_suB/E"/>
</dbReference>
<dbReference type="RefSeq" id="WP_099788282.1">
    <property type="nucleotide sequence ID" value="NZ_JBHLYV010000031.1"/>
</dbReference>
<dbReference type="OrthoDB" id="9804078at2"/>
<dbReference type="Gene3D" id="1.10.10.410">
    <property type="match status" value="1"/>
</dbReference>